<dbReference type="PROSITE" id="PS51892">
    <property type="entry name" value="SUBTILASE"/>
    <property type="match status" value="1"/>
</dbReference>
<dbReference type="InterPro" id="IPR000209">
    <property type="entry name" value="Peptidase_S8/S53_dom"/>
</dbReference>
<dbReference type="PANTHER" id="PTHR43806">
    <property type="entry name" value="PEPTIDASE S8"/>
    <property type="match status" value="1"/>
</dbReference>
<evidence type="ECO:0000256" key="3">
    <source>
        <dbReference type="ARBA" id="ARBA00022801"/>
    </source>
</evidence>
<dbReference type="InterPro" id="IPR034045">
    <property type="entry name" value="Pep_S8_CspA-like"/>
</dbReference>
<evidence type="ECO:0000256" key="1">
    <source>
        <dbReference type="ARBA" id="ARBA00011073"/>
    </source>
</evidence>
<reference evidence="8" key="1">
    <citation type="submission" date="2016-11" db="EMBL/GenBank/DDBJ databases">
        <authorList>
            <person name="Varghese N."/>
            <person name="Submissions S."/>
        </authorList>
    </citation>
    <scope>NUCLEOTIDE SEQUENCE [LARGE SCALE GENOMIC DNA]</scope>
    <source>
        <strain evidence="8">DSM 2635</strain>
    </source>
</reference>
<dbReference type="GO" id="GO:0004252">
    <property type="term" value="F:serine-type endopeptidase activity"/>
    <property type="evidence" value="ECO:0007669"/>
    <property type="project" value="InterPro"/>
</dbReference>
<keyword evidence="8" id="KW-1185">Reference proteome</keyword>
<protein>
    <submittedName>
        <fullName evidence="7">Subtilase family protein</fullName>
    </submittedName>
</protein>
<keyword evidence="2" id="KW-0645">Protease</keyword>
<dbReference type="AlphaFoldDB" id="A0A1M5NG14"/>
<dbReference type="Proteomes" id="UP000243255">
    <property type="component" value="Unassembled WGS sequence"/>
</dbReference>
<accession>A0A1M5NG14</accession>
<dbReference type="RefSeq" id="WP_073125357.1">
    <property type="nucleotide sequence ID" value="NZ_BAABCH010000101.1"/>
</dbReference>
<name>A0A1M5NG14_9FIRM</name>
<dbReference type="CDD" id="cd07478">
    <property type="entry name" value="Peptidases_S8_CspA-like"/>
    <property type="match status" value="1"/>
</dbReference>
<evidence type="ECO:0000313" key="7">
    <source>
        <dbReference type="EMBL" id="SHG88450.1"/>
    </source>
</evidence>
<dbReference type="Gene3D" id="2.60.120.1290">
    <property type="match status" value="1"/>
</dbReference>
<dbReference type="STRING" id="1121321.SAMN04488530_11046"/>
<dbReference type="OrthoDB" id="1757800at2"/>
<dbReference type="NCBIfam" id="NF040808">
    <property type="entry name" value="CspC_non_triad"/>
    <property type="match status" value="1"/>
</dbReference>
<evidence type="ECO:0000313" key="8">
    <source>
        <dbReference type="Proteomes" id="UP000243255"/>
    </source>
</evidence>
<organism evidence="7 8">
    <name type="scientific">Asaccharospora irregularis DSM 2635</name>
    <dbReference type="NCBI Taxonomy" id="1121321"/>
    <lineage>
        <taxon>Bacteria</taxon>
        <taxon>Bacillati</taxon>
        <taxon>Bacillota</taxon>
        <taxon>Clostridia</taxon>
        <taxon>Peptostreptococcales</taxon>
        <taxon>Peptostreptococcaceae</taxon>
        <taxon>Asaccharospora</taxon>
    </lineage>
</organism>
<evidence type="ECO:0000256" key="5">
    <source>
        <dbReference type="PROSITE-ProRule" id="PRU01240"/>
    </source>
</evidence>
<proteinExistence type="inferred from homology"/>
<feature type="domain" description="Peptidase S8/S53" evidence="6">
    <location>
        <begin position="418"/>
        <end position="544"/>
    </location>
</feature>
<feature type="domain" description="Peptidase S8/S53" evidence="6">
    <location>
        <begin position="99"/>
        <end position="297"/>
    </location>
</feature>
<gene>
    <name evidence="7" type="ORF">SAMN04488530_11046</name>
</gene>
<evidence type="ECO:0000259" key="6">
    <source>
        <dbReference type="Pfam" id="PF00082"/>
    </source>
</evidence>
<keyword evidence="4" id="KW-0720">Serine protease</keyword>
<comment type="caution">
    <text evidence="5">Lacks conserved residue(s) required for the propagation of feature annotation.</text>
</comment>
<evidence type="ECO:0000256" key="2">
    <source>
        <dbReference type="ARBA" id="ARBA00022670"/>
    </source>
</evidence>
<dbReference type="InterPro" id="IPR015500">
    <property type="entry name" value="Peptidase_S8_subtilisin-rel"/>
</dbReference>
<dbReference type="InterPro" id="IPR036852">
    <property type="entry name" value="Peptidase_S8/S53_dom_sf"/>
</dbReference>
<dbReference type="PANTHER" id="PTHR43806:SF11">
    <property type="entry name" value="CEREVISIN-RELATED"/>
    <property type="match status" value="1"/>
</dbReference>
<keyword evidence="3" id="KW-0378">Hydrolase</keyword>
<dbReference type="SUPFAM" id="SSF52743">
    <property type="entry name" value="Subtilisin-like"/>
    <property type="match status" value="1"/>
</dbReference>
<dbReference type="GO" id="GO:0006508">
    <property type="term" value="P:proteolysis"/>
    <property type="evidence" value="ECO:0007669"/>
    <property type="project" value="UniProtKB-KW"/>
</dbReference>
<evidence type="ECO:0000256" key="4">
    <source>
        <dbReference type="ARBA" id="ARBA00022825"/>
    </source>
</evidence>
<sequence>MERAYIFIYEGPQDQLINELRENNIDIYVILNNKLGVLYVTADFNERKLATIKGITTWEQSRPVSSLIQITDDIQSGTTSIGASGADYIYKSPYISSAGKGVVIASIDSGIDYLHPDFINDDGTTKIISIWDQNVERREEDDIPFGREITREEINRAIEENDDSLTQDDIGTGTISAGISCGRGALNQLYKGVAIDSELIVVKLKEYKDTYIKGRINYQSADLLAAIKYVLDVSINQGKFLIINLTVGDISTATTDLTLMDSFESLQSPGVIVVSGAGNEGNTDIHYEGKIRNYNTIEDVLIQVGDQHALDIVLTGRGIDKISIQLISPAGELGNVVNYKPEYYPYYGVFNLENTSYKILYSYPWLQSGGEYTQIYINDIKPGVWTMRLVPEFIVDREYDIYLPNKNLISKDTRFLDSNSYATITLYATTENVITVGCYNQKINSMWIGSSKGPVKRERIKPDIVAPGVDIIGTARGRSYNTATGTGVSSSIASGVIAIMLDYIVEQKKLKRNLLYTQTLKTYLMLGTTKQDIYKYPNVSQGYGILNLQETIRQVANIVR</sequence>
<dbReference type="InterPro" id="IPR050131">
    <property type="entry name" value="Peptidase_S8_subtilisin-like"/>
</dbReference>
<dbReference type="Gene3D" id="3.40.50.200">
    <property type="entry name" value="Peptidase S8/S53 domain"/>
    <property type="match status" value="1"/>
</dbReference>
<comment type="similarity">
    <text evidence="1 5">Belongs to the peptidase S8 family.</text>
</comment>
<dbReference type="EMBL" id="FQWX01000010">
    <property type="protein sequence ID" value="SHG88450.1"/>
    <property type="molecule type" value="Genomic_DNA"/>
</dbReference>
<dbReference type="PRINTS" id="PR00723">
    <property type="entry name" value="SUBTILISIN"/>
</dbReference>
<dbReference type="Pfam" id="PF00082">
    <property type="entry name" value="Peptidase_S8"/>
    <property type="match status" value="2"/>
</dbReference>